<feature type="transmembrane region" description="Helical" evidence="1">
    <location>
        <begin position="6"/>
        <end position="24"/>
    </location>
</feature>
<keyword evidence="1" id="KW-1133">Transmembrane helix</keyword>
<dbReference type="RefSeq" id="WP_167485863.1">
    <property type="nucleotide sequence ID" value="NZ_CP046173.1"/>
</dbReference>
<protein>
    <submittedName>
        <fullName evidence="2">Uncharacterized protein</fullName>
    </submittedName>
</protein>
<proteinExistence type="predicted"/>
<dbReference type="EMBL" id="CP046173">
    <property type="protein sequence ID" value="QIS18538.1"/>
    <property type="molecule type" value="Genomic_DNA"/>
</dbReference>
<name>A0A6G9YZ67_9NOCA</name>
<keyword evidence="1" id="KW-0472">Membrane</keyword>
<feature type="transmembrane region" description="Helical" evidence="1">
    <location>
        <begin position="76"/>
        <end position="98"/>
    </location>
</feature>
<dbReference type="Proteomes" id="UP000500953">
    <property type="component" value="Chromosome"/>
</dbReference>
<evidence type="ECO:0000313" key="2">
    <source>
        <dbReference type="EMBL" id="QIS18538.1"/>
    </source>
</evidence>
<evidence type="ECO:0000313" key="3">
    <source>
        <dbReference type="Proteomes" id="UP000500953"/>
    </source>
</evidence>
<gene>
    <name evidence="2" type="ORF">F6W96_09795</name>
</gene>
<evidence type="ECO:0000256" key="1">
    <source>
        <dbReference type="SAM" id="Phobius"/>
    </source>
</evidence>
<dbReference type="AlphaFoldDB" id="A0A6G9YZ67"/>
<reference evidence="2 3" key="1">
    <citation type="journal article" date="2019" name="ACS Chem. Biol.">
        <title>Identification and Mobilization of a Cryptic Antibiotic Biosynthesis Gene Locus from a Human-Pathogenic Nocardia Isolate.</title>
        <authorList>
            <person name="Herisse M."/>
            <person name="Ishida K."/>
            <person name="Porter J.L."/>
            <person name="Howden B."/>
            <person name="Hertweck C."/>
            <person name="Stinear T.P."/>
            <person name="Pidot S.J."/>
        </authorList>
    </citation>
    <scope>NUCLEOTIDE SEQUENCE [LARGE SCALE GENOMIC DNA]</scope>
    <source>
        <strain evidence="2 3">AUSMDU00012715</strain>
    </source>
</reference>
<feature type="transmembrane region" description="Helical" evidence="1">
    <location>
        <begin position="110"/>
        <end position="132"/>
    </location>
</feature>
<sequence>MNWIWAIPPALVAIITLVTVAPVTHRRRCAARAEQLAKLVDAAGDRCPKAMRAELIERINWVAAYRAVRYTTKHRAFVWAGWSLSVTTAAMFIGVVAVVGPSLAVPTAKWISVTCSVAALTVFEFFPAAVVMDWMYARRLLYVKLGGRDDFTDLKFPGLRHRGYTSGAVKRLLLEVFGDRDLTASTLKSGDILAFRRAMGEWEAIPMPWPSRRTQNSDGSPLPS</sequence>
<organism evidence="2 3">
    <name type="scientific">Nocardia terpenica</name>
    <dbReference type="NCBI Taxonomy" id="455432"/>
    <lineage>
        <taxon>Bacteria</taxon>
        <taxon>Bacillati</taxon>
        <taxon>Actinomycetota</taxon>
        <taxon>Actinomycetes</taxon>
        <taxon>Mycobacteriales</taxon>
        <taxon>Nocardiaceae</taxon>
        <taxon>Nocardia</taxon>
    </lineage>
</organism>
<keyword evidence="1" id="KW-0812">Transmembrane</keyword>
<accession>A0A6G9YZ67</accession>